<dbReference type="OrthoDB" id="2438564at2759"/>
<evidence type="ECO:0000256" key="1">
    <source>
        <dbReference type="SAM" id="MobiDB-lite"/>
    </source>
</evidence>
<feature type="region of interest" description="Disordered" evidence="1">
    <location>
        <begin position="62"/>
        <end position="101"/>
    </location>
</feature>
<proteinExistence type="predicted"/>
<reference evidence="2" key="1">
    <citation type="journal article" date="2020" name="Fungal Divers.">
        <title>Resolving the Mortierellaceae phylogeny through synthesis of multi-gene phylogenetics and phylogenomics.</title>
        <authorList>
            <person name="Vandepol N."/>
            <person name="Liber J."/>
            <person name="Desiro A."/>
            <person name="Na H."/>
            <person name="Kennedy M."/>
            <person name="Barry K."/>
            <person name="Grigoriev I.V."/>
            <person name="Miller A.N."/>
            <person name="O'Donnell K."/>
            <person name="Stajich J.E."/>
            <person name="Bonito G."/>
        </authorList>
    </citation>
    <scope>NUCLEOTIDE SEQUENCE</scope>
    <source>
        <strain evidence="2">NVP60</strain>
    </source>
</reference>
<keyword evidence="3" id="KW-1185">Reference proteome</keyword>
<dbReference type="EMBL" id="JAAAIN010001470">
    <property type="protein sequence ID" value="KAG0302792.1"/>
    <property type="molecule type" value="Genomic_DNA"/>
</dbReference>
<evidence type="ECO:0000313" key="2">
    <source>
        <dbReference type="EMBL" id="KAG0302792.1"/>
    </source>
</evidence>
<name>A0A9P6QZ80_9FUNG</name>
<feature type="non-terminal residue" evidence="2">
    <location>
        <position position="1"/>
    </location>
</feature>
<protein>
    <submittedName>
        <fullName evidence="2">Uncharacterized protein</fullName>
    </submittedName>
</protein>
<accession>A0A9P6QZ80</accession>
<dbReference type="AlphaFoldDB" id="A0A9P6QZ80"/>
<comment type="caution">
    <text evidence="2">The sequence shown here is derived from an EMBL/GenBank/DDBJ whole genome shotgun (WGS) entry which is preliminary data.</text>
</comment>
<feature type="compositionally biased region" description="Low complexity" evidence="1">
    <location>
        <begin position="71"/>
        <end position="82"/>
    </location>
</feature>
<sequence>PTTGLPTPIDHHLARRQLLSGHTLSLPAVHRRRLTTDPEAEAGVVIPPTISIREVEEEAEAEMMNVKRGLPRSPGGSRPGSGTYYPGQPYGRRSEEGEDLS</sequence>
<gene>
    <name evidence="2" type="ORF">BGZ97_002178</name>
</gene>
<evidence type="ECO:0000313" key="3">
    <source>
        <dbReference type="Proteomes" id="UP000823405"/>
    </source>
</evidence>
<organism evidence="2 3">
    <name type="scientific">Linnemannia gamsii</name>
    <dbReference type="NCBI Taxonomy" id="64522"/>
    <lineage>
        <taxon>Eukaryota</taxon>
        <taxon>Fungi</taxon>
        <taxon>Fungi incertae sedis</taxon>
        <taxon>Mucoromycota</taxon>
        <taxon>Mortierellomycotina</taxon>
        <taxon>Mortierellomycetes</taxon>
        <taxon>Mortierellales</taxon>
        <taxon>Mortierellaceae</taxon>
        <taxon>Linnemannia</taxon>
    </lineage>
</organism>
<dbReference type="Proteomes" id="UP000823405">
    <property type="component" value="Unassembled WGS sequence"/>
</dbReference>